<keyword evidence="1" id="KW-0378">Hydrolase</keyword>
<keyword evidence="1" id="KW-0645">Protease</keyword>
<protein>
    <submittedName>
        <fullName evidence="1">Aminopeptidase</fullName>
    </submittedName>
</protein>
<dbReference type="RefSeq" id="WP_191700232.1">
    <property type="nucleotide sequence ID" value="NZ_JACSPZ010000004.1"/>
</dbReference>
<dbReference type="EMBL" id="JACSPZ010000004">
    <property type="protein sequence ID" value="MBD8037165.1"/>
    <property type="molecule type" value="Genomic_DNA"/>
</dbReference>
<keyword evidence="2" id="KW-1185">Reference proteome</keyword>
<organism evidence="1 2">
    <name type="scientific">Solibacillus faecavium</name>
    <dbReference type="NCBI Taxonomy" id="2762221"/>
    <lineage>
        <taxon>Bacteria</taxon>
        <taxon>Bacillati</taxon>
        <taxon>Bacillota</taxon>
        <taxon>Bacilli</taxon>
        <taxon>Bacillales</taxon>
        <taxon>Caryophanaceae</taxon>
        <taxon>Solibacillus</taxon>
    </lineage>
</organism>
<dbReference type="GO" id="GO:0004177">
    <property type="term" value="F:aminopeptidase activity"/>
    <property type="evidence" value="ECO:0007669"/>
    <property type="project" value="UniProtKB-KW"/>
</dbReference>
<reference evidence="1 2" key="1">
    <citation type="submission" date="2020-08" db="EMBL/GenBank/DDBJ databases">
        <title>A Genomic Blueprint of the Chicken Gut Microbiome.</title>
        <authorList>
            <person name="Gilroy R."/>
            <person name="Ravi A."/>
            <person name="Getino M."/>
            <person name="Pursley I."/>
            <person name="Horton D.L."/>
            <person name="Alikhan N.-F."/>
            <person name="Baker D."/>
            <person name="Gharbi K."/>
            <person name="Hall N."/>
            <person name="Watson M."/>
            <person name="Adriaenssens E.M."/>
            <person name="Foster-Nyarko E."/>
            <person name="Jarju S."/>
            <person name="Secka A."/>
            <person name="Antonio M."/>
            <person name="Oren A."/>
            <person name="Chaudhuri R."/>
            <person name="La Ragione R.M."/>
            <person name="Hildebrand F."/>
            <person name="Pallen M.J."/>
        </authorList>
    </citation>
    <scope>NUCLEOTIDE SEQUENCE [LARGE SCALE GENOMIC DNA]</scope>
    <source>
        <strain evidence="1 2">A46</strain>
    </source>
</reference>
<evidence type="ECO:0000313" key="2">
    <source>
        <dbReference type="Proteomes" id="UP000619101"/>
    </source>
</evidence>
<comment type="caution">
    <text evidence="1">The sequence shown here is derived from an EMBL/GenBank/DDBJ whole genome shotgun (WGS) entry which is preliminary data.</text>
</comment>
<sequence>MPIQQLEYRGLNLYDVVGTVEVAIDADLKQIHIYDTQHIVEPEYDFLSKSYILSEGFWKMAKIIREKQLFLENDESNLNLWITPFKWVFYSSNQTIKVFEEGKMKIQPISSCAEDMLLYEKYFSRLKNESLGGK</sequence>
<evidence type="ECO:0000313" key="1">
    <source>
        <dbReference type="EMBL" id="MBD8037165.1"/>
    </source>
</evidence>
<proteinExistence type="predicted"/>
<dbReference type="Proteomes" id="UP000619101">
    <property type="component" value="Unassembled WGS sequence"/>
</dbReference>
<keyword evidence="1" id="KW-0031">Aminopeptidase</keyword>
<name>A0ABR8XZ02_9BACL</name>
<gene>
    <name evidence="1" type="ORF">H9635_10440</name>
</gene>
<accession>A0ABR8XZ02</accession>